<dbReference type="InterPro" id="IPR008571">
    <property type="entry name" value="HerA-like"/>
</dbReference>
<sequence length="658" mass="71597">MPESNGALARQQQLADDIARGAHGEPHKDDSALARQQQLADDIARAGGPKLANPDDADSVGVTMFDLPGSNDLTITVLLGREHLQRAPSQSLVRIESRNDKRKYLGVVTAGPFAEPDGLRADSDILKAVATHRGDYLPPFHGRVQVTILGEEVKGGELTPPRLRPLPNSPVFVLKDDEAAKVLKCGGDVRLGLAVGHEQVEVGAPAKAKSVFPRHTAILGTTGGGKSTTVSGLVSRARAAGMAVILLDVEGEYTAMHEPTDHKGMQEGLRARNLTPEGVPVKDMTVYHLVGRGTANPGHPNRKEFSLQFARLSPYAVMEILDLSDAQQERFLKAFDITKEMMRDLNIFPTRDSGEQQRMALENDEFERGYPRMMLSLLMDVVGACLARSEKGPKEGRGKGKGSDDEEEAAPSAFEPQTPALRDSEGKGKLAKRLNAANPPGNAISWRAVLGRLARLNRMKVFHNEGGKPPMTYTNLVRPGSLSVIDLSDSGFSELNNLVIADILRGVQDVQDDSYSAYESVKAKGDTAAEPPRVLIVVEEAHEFLSEERIARTPVLFEQVAKIAKRGRKRWLGLCFVTQLPSHLPKQVLGLCNSFILHKLQDPQVVTLLKRTVGGVDEGLWDRLPNLAPGQAVVSFPHFARPLLVSIDPSQAKLRMTD</sequence>
<keyword evidence="3" id="KW-0547">Nucleotide-binding</keyword>
<gene>
    <name evidence="3" type="ORF">J8F10_17050</name>
</gene>
<feature type="compositionally biased region" description="Basic and acidic residues" evidence="1">
    <location>
        <begin position="17"/>
        <end position="32"/>
    </location>
</feature>
<evidence type="ECO:0000313" key="3">
    <source>
        <dbReference type="EMBL" id="MBP3956979.1"/>
    </source>
</evidence>
<protein>
    <submittedName>
        <fullName evidence="3">ATP-binding protein</fullName>
    </submittedName>
</protein>
<evidence type="ECO:0000256" key="1">
    <source>
        <dbReference type="SAM" id="MobiDB-lite"/>
    </source>
</evidence>
<name>A0ABS5BTC1_9BACT</name>
<accession>A0ABS5BTC1</accession>
<dbReference type="SUPFAM" id="SSF52540">
    <property type="entry name" value="P-loop containing nucleoside triphosphate hydrolases"/>
    <property type="match status" value="1"/>
</dbReference>
<dbReference type="Gene3D" id="3.40.50.300">
    <property type="entry name" value="P-loop containing nucleotide triphosphate hydrolases"/>
    <property type="match status" value="2"/>
</dbReference>
<feature type="region of interest" description="Disordered" evidence="1">
    <location>
        <begin position="1"/>
        <end position="36"/>
    </location>
</feature>
<feature type="compositionally biased region" description="Basic and acidic residues" evidence="1">
    <location>
        <begin position="389"/>
        <end position="403"/>
    </location>
</feature>
<keyword evidence="4" id="KW-1185">Reference proteome</keyword>
<reference evidence="3 4" key="1">
    <citation type="submission" date="2021-04" db="EMBL/GenBank/DDBJ databases">
        <authorList>
            <person name="Ivanova A."/>
        </authorList>
    </citation>
    <scope>NUCLEOTIDE SEQUENCE [LARGE SCALE GENOMIC DNA]</scope>
    <source>
        <strain evidence="3 4">G18</strain>
    </source>
</reference>
<dbReference type="PANTHER" id="PTHR42957:SF2">
    <property type="entry name" value="HELICASE HERA CENTRAL DOMAIN-CONTAINING PROTEIN"/>
    <property type="match status" value="1"/>
</dbReference>
<feature type="region of interest" description="Disordered" evidence="1">
    <location>
        <begin position="389"/>
        <end position="436"/>
    </location>
</feature>
<keyword evidence="3" id="KW-0067">ATP-binding</keyword>
<evidence type="ECO:0000313" key="4">
    <source>
        <dbReference type="Proteomes" id="UP000676565"/>
    </source>
</evidence>
<comment type="caution">
    <text evidence="3">The sequence shown here is derived from an EMBL/GenBank/DDBJ whole genome shotgun (WGS) entry which is preliminary data.</text>
</comment>
<dbReference type="PANTHER" id="PTHR42957">
    <property type="entry name" value="HELICASE MJ1565-RELATED"/>
    <property type="match status" value="1"/>
</dbReference>
<dbReference type="EMBL" id="JAGKQQ010000001">
    <property type="protein sequence ID" value="MBP3956979.1"/>
    <property type="molecule type" value="Genomic_DNA"/>
</dbReference>
<dbReference type="InterPro" id="IPR027417">
    <property type="entry name" value="P-loop_NTPase"/>
</dbReference>
<evidence type="ECO:0000259" key="2">
    <source>
        <dbReference type="Pfam" id="PF01935"/>
    </source>
</evidence>
<feature type="domain" description="Helicase HerA central" evidence="2">
    <location>
        <begin position="202"/>
        <end position="334"/>
    </location>
</feature>
<dbReference type="Pfam" id="PF01935">
    <property type="entry name" value="DUF87"/>
    <property type="match status" value="1"/>
</dbReference>
<dbReference type="RefSeq" id="WP_210655608.1">
    <property type="nucleotide sequence ID" value="NZ_JAGKQQ010000001.1"/>
</dbReference>
<proteinExistence type="predicted"/>
<dbReference type="InterPro" id="IPR002789">
    <property type="entry name" value="HerA_central"/>
</dbReference>
<dbReference type="GO" id="GO:0005524">
    <property type="term" value="F:ATP binding"/>
    <property type="evidence" value="ECO:0007669"/>
    <property type="project" value="UniProtKB-KW"/>
</dbReference>
<organism evidence="3 4">
    <name type="scientific">Gemmata palustris</name>
    <dbReference type="NCBI Taxonomy" id="2822762"/>
    <lineage>
        <taxon>Bacteria</taxon>
        <taxon>Pseudomonadati</taxon>
        <taxon>Planctomycetota</taxon>
        <taxon>Planctomycetia</taxon>
        <taxon>Gemmatales</taxon>
        <taxon>Gemmataceae</taxon>
        <taxon>Gemmata</taxon>
    </lineage>
</organism>
<dbReference type="Proteomes" id="UP000676565">
    <property type="component" value="Unassembled WGS sequence"/>
</dbReference>